<evidence type="ECO:0000313" key="2">
    <source>
        <dbReference type="Proteomes" id="UP000800036"/>
    </source>
</evidence>
<dbReference type="Proteomes" id="UP000800036">
    <property type="component" value="Unassembled WGS sequence"/>
</dbReference>
<name>A0A6A5V3W3_9PLEO</name>
<proteinExistence type="predicted"/>
<dbReference type="AlphaFoldDB" id="A0A6A5V3W3"/>
<dbReference type="EMBL" id="ML976691">
    <property type="protein sequence ID" value="KAF1971724.1"/>
    <property type="molecule type" value="Genomic_DNA"/>
</dbReference>
<reference evidence="1" key="1">
    <citation type="journal article" date="2020" name="Stud. Mycol.">
        <title>101 Dothideomycetes genomes: a test case for predicting lifestyles and emergence of pathogens.</title>
        <authorList>
            <person name="Haridas S."/>
            <person name="Albert R."/>
            <person name="Binder M."/>
            <person name="Bloem J."/>
            <person name="Labutti K."/>
            <person name="Salamov A."/>
            <person name="Andreopoulos B."/>
            <person name="Baker S."/>
            <person name="Barry K."/>
            <person name="Bills G."/>
            <person name="Bluhm B."/>
            <person name="Cannon C."/>
            <person name="Castanera R."/>
            <person name="Culley D."/>
            <person name="Daum C."/>
            <person name="Ezra D."/>
            <person name="Gonzalez J."/>
            <person name="Henrissat B."/>
            <person name="Kuo A."/>
            <person name="Liang C."/>
            <person name="Lipzen A."/>
            <person name="Lutzoni F."/>
            <person name="Magnuson J."/>
            <person name="Mondo S."/>
            <person name="Nolan M."/>
            <person name="Ohm R."/>
            <person name="Pangilinan J."/>
            <person name="Park H.-J."/>
            <person name="Ramirez L."/>
            <person name="Alfaro M."/>
            <person name="Sun H."/>
            <person name="Tritt A."/>
            <person name="Yoshinaga Y."/>
            <person name="Zwiers L.-H."/>
            <person name="Turgeon B."/>
            <person name="Goodwin S."/>
            <person name="Spatafora J."/>
            <person name="Crous P."/>
            <person name="Grigoriev I."/>
        </authorList>
    </citation>
    <scope>NUCLEOTIDE SEQUENCE</scope>
    <source>
        <strain evidence="1">CBS 107.79</strain>
    </source>
</reference>
<organism evidence="1 2">
    <name type="scientific">Bimuria novae-zelandiae CBS 107.79</name>
    <dbReference type="NCBI Taxonomy" id="1447943"/>
    <lineage>
        <taxon>Eukaryota</taxon>
        <taxon>Fungi</taxon>
        <taxon>Dikarya</taxon>
        <taxon>Ascomycota</taxon>
        <taxon>Pezizomycotina</taxon>
        <taxon>Dothideomycetes</taxon>
        <taxon>Pleosporomycetidae</taxon>
        <taxon>Pleosporales</taxon>
        <taxon>Massarineae</taxon>
        <taxon>Didymosphaeriaceae</taxon>
        <taxon>Bimuria</taxon>
    </lineage>
</organism>
<sequence>MSLWQRSGISSISSLISLIEISSHICRSISLRCFVVPSQGVSPSHGLWRRLLAFSLRMSQHPSVGLRSGDLPRCIRSRTP</sequence>
<evidence type="ECO:0000313" key="1">
    <source>
        <dbReference type="EMBL" id="KAF1971724.1"/>
    </source>
</evidence>
<keyword evidence="2" id="KW-1185">Reference proteome</keyword>
<gene>
    <name evidence="1" type="ORF">BU23DRAFT_645531</name>
</gene>
<accession>A0A6A5V3W3</accession>
<protein>
    <submittedName>
        <fullName evidence="1">Uncharacterized protein</fullName>
    </submittedName>
</protein>